<dbReference type="Proteomes" id="UP000807504">
    <property type="component" value="Unassembled WGS sequence"/>
</dbReference>
<reference evidence="1" key="2">
    <citation type="submission" date="2020-06" db="EMBL/GenBank/DDBJ databases">
        <authorList>
            <person name="Sheffer M."/>
        </authorList>
    </citation>
    <scope>NUCLEOTIDE SEQUENCE</scope>
</reference>
<keyword evidence="2" id="KW-1185">Reference proteome</keyword>
<dbReference type="EMBL" id="JABXBU010000011">
    <property type="protein sequence ID" value="KAF8790056.1"/>
    <property type="molecule type" value="Genomic_DNA"/>
</dbReference>
<gene>
    <name evidence="1" type="ORF">HNY73_005137</name>
</gene>
<organism evidence="1 2">
    <name type="scientific">Argiope bruennichi</name>
    <name type="common">Wasp spider</name>
    <name type="synonym">Aranea bruennichi</name>
    <dbReference type="NCBI Taxonomy" id="94029"/>
    <lineage>
        <taxon>Eukaryota</taxon>
        <taxon>Metazoa</taxon>
        <taxon>Ecdysozoa</taxon>
        <taxon>Arthropoda</taxon>
        <taxon>Chelicerata</taxon>
        <taxon>Arachnida</taxon>
        <taxon>Araneae</taxon>
        <taxon>Araneomorphae</taxon>
        <taxon>Entelegynae</taxon>
        <taxon>Araneoidea</taxon>
        <taxon>Araneidae</taxon>
        <taxon>Argiope</taxon>
    </lineage>
</organism>
<accession>A0A8T0FGC3</accession>
<sequence>MDPGLDLTVDKRNFVKFSLRKSHKLDTWMTSFTFCSHQHITTQRAGSALTTQLLYDVIQMQDVNNSRGKWVFRKETTELRVGRKREGQAGKTNQLCHKPLFTTHLPL</sequence>
<reference evidence="1" key="1">
    <citation type="journal article" date="2020" name="bioRxiv">
        <title>Chromosome-level reference genome of the European wasp spider Argiope bruennichi: a resource for studies on range expansion and evolutionary adaptation.</title>
        <authorList>
            <person name="Sheffer M.M."/>
            <person name="Hoppe A."/>
            <person name="Krehenwinkel H."/>
            <person name="Uhl G."/>
            <person name="Kuss A.W."/>
            <person name="Jensen L."/>
            <person name="Jensen C."/>
            <person name="Gillespie R.G."/>
            <person name="Hoff K.J."/>
            <person name="Prost S."/>
        </authorList>
    </citation>
    <scope>NUCLEOTIDE SEQUENCE</scope>
</reference>
<dbReference type="AlphaFoldDB" id="A0A8T0FGC3"/>
<evidence type="ECO:0000313" key="2">
    <source>
        <dbReference type="Proteomes" id="UP000807504"/>
    </source>
</evidence>
<name>A0A8T0FGC3_ARGBR</name>
<comment type="caution">
    <text evidence="1">The sequence shown here is derived from an EMBL/GenBank/DDBJ whole genome shotgun (WGS) entry which is preliminary data.</text>
</comment>
<proteinExistence type="predicted"/>
<evidence type="ECO:0000313" key="1">
    <source>
        <dbReference type="EMBL" id="KAF8790056.1"/>
    </source>
</evidence>
<protein>
    <submittedName>
        <fullName evidence="1">Uncharacterized protein</fullName>
    </submittedName>
</protein>